<keyword evidence="3" id="KW-1185">Reference proteome</keyword>
<keyword evidence="1" id="KW-1133">Transmembrane helix</keyword>
<evidence type="ECO:0000313" key="2">
    <source>
        <dbReference type="EMBL" id="SIS70608.1"/>
    </source>
</evidence>
<sequence>MPPEFYVIAFVLVVVMGLSAFYLGDDRRNVRDLSRVDLVVGGAGLFVATMYYVSILIAVLIVCLPIALFLAWWGELF</sequence>
<name>A0A1N7L9V0_9RHOB</name>
<evidence type="ECO:0000313" key="3">
    <source>
        <dbReference type="Proteomes" id="UP000186684"/>
    </source>
</evidence>
<dbReference type="STRING" id="633194.SAMN05421759_102505"/>
<feature type="transmembrane region" description="Helical" evidence="1">
    <location>
        <begin position="6"/>
        <end position="24"/>
    </location>
</feature>
<keyword evidence="1" id="KW-0812">Transmembrane</keyword>
<dbReference type="RefSeq" id="WP_076446020.1">
    <property type="nucleotide sequence ID" value="NZ_FTOQ01000002.1"/>
</dbReference>
<reference evidence="3" key="1">
    <citation type="submission" date="2017-01" db="EMBL/GenBank/DDBJ databases">
        <authorList>
            <person name="Varghese N."/>
            <person name="Submissions S."/>
        </authorList>
    </citation>
    <scope>NUCLEOTIDE SEQUENCE [LARGE SCALE GENOMIC DNA]</scope>
    <source>
        <strain evidence="3">DSM 29430</strain>
    </source>
</reference>
<evidence type="ECO:0000256" key="1">
    <source>
        <dbReference type="SAM" id="Phobius"/>
    </source>
</evidence>
<proteinExistence type="predicted"/>
<dbReference type="AlphaFoldDB" id="A0A1N7L9V0"/>
<accession>A0A1N7L9V0</accession>
<protein>
    <submittedName>
        <fullName evidence="2">Uncharacterized protein</fullName>
    </submittedName>
</protein>
<gene>
    <name evidence="2" type="ORF">SAMN05421759_102505</name>
</gene>
<dbReference type="Proteomes" id="UP000186684">
    <property type="component" value="Unassembled WGS sequence"/>
</dbReference>
<keyword evidence="1" id="KW-0472">Membrane</keyword>
<dbReference type="EMBL" id="FTOQ01000002">
    <property type="protein sequence ID" value="SIS70608.1"/>
    <property type="molecule type" value="Genomic_DNA"/>
</dbReference>
<feature type="transmembrane region" description="Helical" evidence="1">
    <location>
        <begin position="45"/>
        <end position="73"/>
    </location>
</feature>
<dbReference type="OrthoDB" id="9877745at2"/>
<organism evidence="2 3">
    <name type="scientific">Roseivivax lentus</name>
    <dbReference type="NCBI Taxonomy" id="633194"/>
    <lineage>
        <taxon>Bacteria</taxon>
        <taxon>Pseudomonadati</taxon>
        <taxon>Pseudomonadota</taxon>
        <taxon>Alphaproteobacteria</taxon>
        <taxon>Rhodobacterales</taxon>
        <taxon>Roseobacteraceae</taxon>
        <taxon>Roseivivax</taxon>
    </lineage>
</organism>